<dbReference type="PANTHER" id="PTHR47791:SF4">
    <property type="entry name" value="(PUTATIVE SECRETED PROTEIN)-RELATED"/>
    <property type="match status" value="1"/>
</dbReference>
<gene>
    <name evidence="1" type="ORF">F2Y61_25120</name>
</gene>
<dbReference type="PANTHER" id="PTHR47791">
    <property type="entry name" value="MEIOTICALLY UP-REGULATED GENE 191 PROTEIN"/>
    <property type="match status" value="1"/>
</dbReference>
<dbReference type="Pfam" id="PF03663">
    <property type="entry name" value="Glyco_hydro_76"/>
    <property type="match status" value="1"/>
</dbReference>
<dbReference type="Gene3D" id="1.50.10.20">
    <property type="match status" value="1"/>
</dbReference>
<evidence type="ECO:0000313" key="2">
    <source>
        <dbReference type="Proteomes" id="UP000347681"/>
    </source>
</evidence>
<dbReference type="EMBL" id="VVZB01000191">
    <property type="protein sequence ID" value="KAA5377563.1"/>
    <property type="molecule type" value="Genomic_DNA"/>
</dbReference>
<accession>A0A5M5ZLP7</accession>
<dbReference type="RefSeq" id="WP_238338838.1">
    <property type="nucleotide sequence ID" value="NZ_VVZB01000191.1"/>
</dbReference>
<dbReference type="AlphaFoldDB" id="A0A5M5ZLP7"/>
<organism evidence="1 2">
    <name type="scientific">Phocaeicola dorei</name>
    <dbReference type="NCBI Taxonomy" id="357276"/>
    <lineage>
        <taxon>Bacteria</taxon>
        <taxon>Pseudomonadati</taxon>
        <taxon>Bacteroidota</taxon>
        <taxon>Bacteroidia</taxon>
        <taxon>Bacteroidales</taxon>
        <taxon>Bacteroidaceae</taxon>
        <taxon>Phocaeicola</taxon>
    </lineage>
</organism>
<dbReference type="InterPro" id="IPR005198">
    <property type="entry name" value="Glyco_hydro_76"/>
</dbReference>
<dbReference type="Proteomes" id="UP000347681">
    <property type="component" value="Unassembled WGS sequence"/>
</dbReference>
<protein>
    <submittedName>
        <fullName evidence="1">Alpha-1,6-mannanase</fullName>
    </submittedName>
</protein>
<evidence type="ECO:0000313" key="1">
    <source>
        <dbReference type="EMBL" id="KAA5377563.1"/>
    </source>
</evidence>
<dbReference type="SUPFAM" id="SSF48208">
    <property type="entry name" value="Six-hairpin glycosidases"/>
    <property type="match status" value="1"/>
</dbReference>
<reference evidence="1 2" key="1">
    <citation type="journal article" date="2019" name="Nat. Med.">
        <title>A library of human gut bacterial isolates paired with longitudinal multiomics data enables mechanistic microbiome research.</title>
        <authorList>
            <person name="Poyet M."/>
            <person name="Groussin M."/>
            <person name="Gibbons S.M."/>
            <person name="Avila-Pacheco J."/>
            <person name="Jiang X."/>
            <person name="Kearney S.M."/>
            <person name="Perrotta A.R."/>
            <person name="Berdy B."/>
            <person name="Zhao S."/>
            <person name="Lieberman T.D."/>
            <person name="Swanson P.K."/>
            <person name="Smith M."/>
            <person name="Roesemann S."/>
            <person name="Alexander J.E."/>
            <person name="Rich S.A."/>
            <person name="Livny J."/>
            <person name="Vlamakis H."/>
            <person name="Clish C."/>
            <person name="Bullock K."/>
            <person name="Deik A."/>
            <person name="Scott J."/>
            <person name="Pierce K.A."/>
            <person name="Xavier R.J."/>
            <person name="Alm E.J."/>
        </authorList>
    </citation>
    <scope>NUCLEOTIDE SEQUENCE [LARGE SCALE GENOMIC DNA]</scope>
    <source>
        <strain evidence="1 2">BIOML-A5</strain>
    </source>
</reference>
<comment type="caution">
    <text evidence="1">The sequence shown here is derived from an EMBL/GenBank/DDBJ whole genome shotgun (WGS) entry which is preliminary data.</text>
</comment>
<feature type="non-terminal residue" evidence="1">
    <location>
        <position position="1"/>
    </location>
</feature>
<name>A0A5M5ZLP7_9BACT</name>
<proteinExistence type="predicted"/>
<dbReference type="InterPro" id="IPR053169">
    <property type="entry name" value="MUG_Protein"/>
</dbReference>
<dbReference type="GO" id="GO:0005975">
    <property type="term" value="P:carbohydrate metabolic process"/>
    <property type="evidence" value="ECO:0007669"/>
    <property type="project" value="InterPro"/>
</dbReference>
<sequence>QDTTDCLYFDNMRLDGEIGRAKFAYNSGQMMQSAALLYQLTGNGQYLKDAQAIAAACHNYFFMEFTPGQGEPFRMLKKGDVWFTAVMLRGFIELYQVDGNKVYLDSFARSLDYAWTHAREDNGLFNTDFTGKSCDNRKWLLTQAAMVEMYARLAVFANQSL</sequence>
<dbReference type="InterPro" id="IPR008928">
    <property type="entry name" value="6-hairpin_glycosidase_sf"/>
</dbReference>